<organism evidence="1 2">
    <name type="scientific">Kipferlia bialata</name>
    <dbReference type="NCBI Taxonomy" id="797122"/>
    <lineage>
        <taxon>Eukaryota</taxon>
        <taxon>Metamonada</taxon>
        <taxon>Carpediemonas-like organisms</taxon>
        <taxon>Kipferlia</taxon>
    </lineage>
</organism>
<reference evidence="1 2" key="1">
    <citation type="journal article" date="2018" name="PLoS ONE">
        <title>The draft genome of Kipferlia bialata reveals reductive genome evolution in fornicate parasites.</title>
        <authorList>
            <person name="Tanifuji G."/>
            <person name="Takabayashi S."/>
            <person name="Kume K."/>
            <person name="Takagi M."/>
            <person name="Nakayama T."/>
            <person name="Kamikawa R."/>
            <person name="Inagaki Y."/>
            <person name="Hashimoto T."/>
        </authorList>
    </citation>
    <scope>NUCLEOTIDE SEQUENCE [LARGE SCALE GENOMIC DNA]</scope>
    <source>
        <strain evidence="1">NY0173</strain>
    </source>
</reference>
<dbReference type="Proteomes" id="UP000265618">
    <property type="component" value="Unassembled WGS sequence"/>
</dbReference>
<evidence type="ECO:0000313" key="1">
    <source>
        <dbReference type="EMBL" id="GIQ92380.1"/>
    </source>
</evidence>
<dbReference type="AlphaFoldDB" id="A0A9K3DDM8"/>
<dbReference type="EMBL" id="BDIP01009572">
    <property type="protein sequence ID" value="GIQ92380.1"/>
    <property type="molecule type" value="Genomic_DNA"/>
</dbReference>
<feature type="non-terminal residue" evidence="1">
    <location>
        <position position="1"/>
    </location>
</feature>
<keyword evidence="2" id="KW-1185">Reference proteome</keyword>
<feature type="non-terminal residue" evidence="1">
    <location>
        <position position="72"/>
    </location>
</feature>
<sequence>ESGTCMEECMLTLSEAEGISGLFIALAELLEPRNASLSLSSRHQGTDRPLSMGHRIQLSLMLYVGGRLVQGV</sequence>
<proteinExistence type="predicted"/>
<comment type="caution">
    <text evidence="1">The sequence shown here is derived from an EMBL/GenBank/DDBJ whole genome shotgun (WGS) entry which is preliminary data.</text>
</comment>
<name>A0A9K3DDM8_9EUKA</name>
<evidence type="ECO:0000313" key="2">
    <source>
        <dbReference type="Proteomes" id="UP000265618"/>
    </source>
</evidence>
<protein>
    <submittedName>
        <fullName evidence="1">Uncharacterized protein</fullName>
    </submittedName>
</protein>
<gene>
    <name evidence="1" type="ORF">KIPB_016119</name>
</gene>
<accession>A0A9K3DDM8</accession>